<feature type="transmembrane region" description="Helical" evidence="9">
    <location>
        <begin position="12"/>
        <end position="37"/>
    </location>
</feature>
<keyword evidence="4 9" id="KW-0812">Transmembrane</keyword>
<feature type="transmembrane region" description="Helical" evidence="9">
    <location>
        <begin position="918"/>
        <end position="943"/>
    </location>
</feature>
<dbReference type="Pfam" id="PF11744">
    <property type="entry name" value="ALMT"/>
    <property type="match status" value="1"/>
</dbReference>
<evidence type="ECO:0000256" key="2">
    <source>
        <dbReference type="ARBA" id="ARBA00007079"/>
    </source>
</evidence>
<keyword evidence="6" id="KW-0406">Ion transport</keyword>
<comment type="subcellular location">
    <subcellularLocation>
        <location evidence="1">Membrane</location>
        <topology evidence="1">Multi-pass membrane protein</topology>
    </subcellularLocation>
</comment>
<keyword evidence="8" id="KW-0407">Ion channel</keyword>
<dbReference type="Proteomes" id="UP000574390">
    <property type="component" value="Unassembled WGS sequence"/>
</dbReference>
<dbReference type="GO" id="GO:0034220">
    <property type="term" value="P:monoatomic ion transmembrane transport"/>
    <property type="evidence" value="ECO:0007669"/>
    <property type="project" value="UniProtKB-KW"/>
</dbReference>
<dbReference type="InterPro" id="IPR020966">
    <property type="entry name" value="ALMT"/>
</dbReference>
<evidence type="ECO:0000313" key="11">
    <source>
        <dbReference type="Proteomes" id="UP000574390"/>
    </source>
</evidence>
<feature type="transmembrane region" description="Helical" evidence="9">
    <location>
        <begin position="154"/>
        <end position="181"/>
    </location>
</feature>
<dbReference type="PANTHER" id="PTHR31086">
    <property type="entry name" value="ALUMINUM-ACTIVATED MALATE TRANSPORTER 10"/>
    <property type="match status" value="1"/>
</dbReference>
<gene>
    <name evidence="10" type="primary">ALMT1_6</name>
    <name evidence="10" type="ORF">FOZ62_030825</name>
</gene>
<evidence type="ECO:0000313" key="10">
    <source>
        <dbReference type="EMBL" id="KAF4701118.1"/>
    </source>
</evidence>
<feature type="transmembrane region" description="Helical" evidence="9">
    <location>
        <begin position="461"/>
        <end position="478"/>
    </location>
</feature>
<evidence type="ECO:0000256" key="5">
    <source>
        <dbReference type="ARBA" id="ARBA00022989"/>
    </source>
</evidence>
<organism evidence="10 11">
    <name type="scientific">Perkinsus olseni</name>
    <name type="common">Perkinsus atlanticus</name>
    <dbReference type="NCBI Taxonomy" id="32597"/>
    <lineage>
        <taxon>Eukaryota</taxon>
        <taxon>Sar</taxon>
        <taxon>Alveolata</taxon>
        <taxon>Perkinsozoa</taxon>
        <taxon>Perkinsea</taxon>
        <taxon>Perkinsida</taxon>
        <taxon>Perkinsidae</taxon>
        <taxon>Perkinsus</taxon>
    </lineage>
</organism>
<feature type="transmembrane region" description="Helical" evidence="9">
    <location>
        <begin position="43"/>
        <end position="65"/>
    </location>
</feature>
<feature type="transmembrane region" description="Helical" evidence="9">
    <location>
        <begin position="102"/>
        <end position="119"/>
    </location>
</feature>
<keyword evidence="7 9" id="KW-0472">Membrane</keyword>
<proteinExistence type="inferred from homology"/>
<dbReference type="GO" id="GO:0015743">
    <property type="term" value="P:malate transport"/>
    <property type="evidence" value="ECO:0007669"/>
    <property type="project" value="InterPro"/>
</dbReference>
<evidence type="ECO:0000256" key="9">
    <source>
        <dbReference type="SAM" id="Phobius"/>
    </source>
</evidence>
<accession>A0A7J6PYH7</accession>
<feature type="transmembrane region" description="Helical" evidence="9">
    <location>
        <begin position="434"/>
        <end position="454"/>
    </location>
</feature>
<feature type="transmembrane region" description="Helical" evidence="9">
    <location>
        <begin position="949"/>
        <end position="966"/>
    </location>
</feature>
<evidence type="ECO:0000256" key="3">
    <source>
        <dbReference type="ARBA" id="ARBA00022448"/>
    </source>
</evidence>
<feature type="transmembrane region" description="Helical" evidence="9">
    <location>
        <begin position="507"/>
        <end position="523"/>
    </location>
</feature>
<comment type="caution">
    <text evidence="10">The sequence shown here is derived from an EMBL/GenBank/DDBJ whole genome shotgun (WGS) entry which is preliminary data.</text>
</comment>
<protein>
    <submittedName>
        <fullName evidence="10">Aluminum-activated malate transporter 1</fullName>
    </submittedName>
</protein>
<sequence>MPSLKNPLHPPVVPAFDLWLALFCGVVTCCSSFMIFTPAVTEVFSANFLILGVVIAIITAQLTVADAIEWTAKTVIASWYGAALGCLVVVFVTAVNHGNYDPYIGTLVAVPFAILVCLAEQSSVTYCKLSSIYRGDKALLLILIVVVFGGDDPYWVALTAALAYTIGTTIPLLGTLLLWAFRILPQNGPPAIPMFAHTVAAYFQETTAVAPVGEVQEQELDYLWTQVNKAYMAALRTPDLHLRGIMFSMVSSLGTVRHSLKFAAYSESAVEYLWEPLDFTLNTIRVEVICRLRAGQDDRVFKADLAELSRDLRRRVTEATAHYMEARAEGRAKLIAESELARFGFATREIARFTALLGDFIFRLENPPSRIRTAWGLVKFKVKEWLKRPLFESLNPPTPWRFRLAFPIRSGLGGCIAAWIILGIGEALEEVQQYGLWMLLPCVFCFLPTPGASLVKGSRRIIGTILAGIIAVVCVSIHPYNDAAFLVELFVISFVGKLMKCHPKVDYAGLVFAFTWSIVGLLAGTDGHLEEGDMILRSLYRAVLTLCGVILATLISALVLPVFAYGRLTRATARSLQMVGDTVAECVDRIQTATVADRLPPGSVDERVVSIGDELMKHHQERWSQVMDATVETKLFSLLRGYFRSEERRVNASHIIAAQPLLDRLNRRTMVVVSAAACFHPSWKSLSPELERALQALTVFAEDMRTAAQELAGVTLKHGSHLGLWESRTGRFDEAVSLLGKVERLMGEARQKIRKASKKVPSNGDGNGNCVPEESDLDDLYSLVRALGVFVEAWKHVEYMMYFGYLRGSINPFDLKTMQSKSIDMSRRTSTGGVPRLRTHSFAPPLSGQARMYPPINRVLVPFGEVRSWSYGMAIDMDSILSLRNFDLGLSKRQSMRRLVRTLEELIEALQEISAVKLGFSTVPCGTSVLAGLAACACFYAGLLPTGHLSGLSVLAPVWAGIVTHIDIKTTADWCCKSIAAAIIGAVVGIAVGSAVHAVVSVDYVQYVGVIVMIPFAMVLALSEPSTGCKLTHVYRYDVALVTSYVVVAFGPGDVLTRSLVICLTFVAGSLVPLALVVLANAVWEVPRATAPALPAFATRAAVFFEMLATLAMTGENQAEWLDKERLEFEKVWGEALSVVTADPHLRAVIYRMAAELFAMRKTIRGGLYSEGILEVMWNSLLADITELRLKVVFWLRTLTRPKIRDPKEVEGPHLKENAAKLEALLLEKSLDYSRLQVSGRSRIVPAEDVVRFQYACSAMTRFAVLAQEFHEILRAKEEDMDGSRRTFVLVSLLQ</sequence>
<name>A0A7J6PYH7_PEROL</name>
<evidence type="ECO:0000256" key="7">
    <source>
        <dbReference type="ARBA" id="ARBA00023136"/>
    </source>
</evidence>
<dbReference type="GO" id="GO:0016020">
    <property type="term" value="C:membrane"/>
    <property type="evidence" value="ECO:0007669"/>
    <property type="project" value="UniProtKB-SubCell"/>
</dbReference>
<reference evidence="10 11" key="1">
    <citation type="submission" date="2020-04" db="EMBL/GenBank/DDBJ databases">
        <title>Perkinsus olseni comparative genomics.</title>
        <authorList>
            <person name="Bogema D.R."/>
        </authorList>
    </citation>
    <scope>NUCLEOTIDE SEQUENCE [LARGE SCALE GENOMIC DNA]</scope>
    <source>
        <strain evidence="10">ATCC PRA-205</strain>
    </source>
</reference>
<evidence type="ECO:0000256" key="6">
    <source>
        <dbReference type="ARBA" id="ARBA00023065"/>
    </source>
</evidence>
<keyword evidence="3" id="KW-0813">Transport</keyword>
<feature type="transmembrane region" description="Helical" evidence="9">
    <location>
        <begin position="543"/>
        <end position="565"/>
    </location>
</feature>
<feature type="transmembrane region" description="Helical" evidence="9">
    <location>
        <begin position="1004"/>
        <end position="1022"/>
    </location>
</feature>
<keyword evidence="5 9" id="KW-1133">Transmembrane helix</keyword>
<feature type="transmembrane region" description="Helical" evidence="9">
    <location>
        <begin position="1034"/>
        <end position="1053"/>
    </location>
</feature>
<feature type="transmembrane region" description="Helical" evidence="9">
    <location>
        <begin position="978"/>
        <end position="998"/>
    </location>
</feature>
<feature type="transmembrane region" description="Helical" evidence="9">
    <location>
        <begin position="411"/>
        <end position="428"/>
    </location>
</feature>
<comment type="similarity">
    <text evidence="2">Belongs to the aromatic acid exporter (TC 2.A.85) family.</text>
</comment>
<evidence type="ECO:0000256" key="4">
    <source>
        <dbReference type="ARBA" id="ARBA00022692"/>
    </source>
</evidence>
<feature type="transmembrane region" description="Helical" evidence="9">
    <location>
        <begin position="77"/>
        <end position="96"/>
    </location>
</feature>
<dbReference type="EMBL" id="JABANM010033531">
    <property type="protein sequence ID" value="KAF4701118.1"/>
    <property type="molecule type" value="Genomic_DNA"/>
</dbReference>
<evidence type="ECO:0000256" key="8">
    <source>
        <dbReference type="ARBA" id="ARBA00023303"/>
    </source>
</evidence>
<feature type="transmembrane region" description="Helical" evidence="9">
    <location>
        <begin position="1059"/>
        <end position="1084"/>
    </location>
</feature>
<evidence type="ECO:0000256" key="1">
    <source>
        <dbReference type="ARBA" id="ARBA00004141"/>
    </source>
</evidence>